<keyword evidence="3" id="KW-1185">Reference proteome</keyword>
<evidence type="ECO:0000313" key="2">
    <source>
        <dbReference type="EMBL" id="PTQ13317.1"/>
    </source>
</evidence>
<feature type="domain" description="NIPSNAP" evidence="1">
    <location>
        <begin position="48"/>
        <end position="131"/>
    </location>
</feature>
<gene>
    <name evidence="2" type="ORF">CLG96_04225</name>
</gene>
<protein>
    <submittedName>
        <fullName evidence="2">NIPSNAP family containing protein</fullName>
    </submittedName>
</protein>
<dbReference type="Gene3D" id="3.30.70.100">
    <property type="match status" value="1"/>
</dbReference>
<dbReference type="InterPro" id="IPR012577">
    <property type="entry name" value="NIPSNAP"/>
</dbReference>
<reference evidence="2 3" key="1">
    <citation type="submission" date="2017-09" db="EMBL/GenBank/DDBJ databases">
        <title>Sphingomonas panjinensis sp.nov., isolated from oil-contaminated soil.</title>
        <authorList>
            <person name="Wang L."/>
            <person name="Chen L."/>
        </authorList>
    </citation>
    <scope>NUCLEOTIDE SEQUENCE [LARGE SCALE GENOMIC DNA]</scope>
    <source>
        <strain evidence="2 3">FW-11</strain>
    </source>
</reference>
<dbReference type="Proteomes" id="UP000244162">
    <property type="component" value="Unassembled WGS sequence"/>
</dbReference>
<dbReference type="OrthoDB" id="9809695at2"/>
<dbReference type="InterPro" id="IPR011008">
    <property type="entry name" value="Dimeric_a/b-barrel"/>
</dbReference>
<dbReference type="AlphaFoldDB" id="A0A2T5G2E1"/>
<accession>A0A2T5G2E1</accession>
<evidence type="ECO:0000313" key="3">
    <source>
        <dbReference type="Proteomes" id="UP000244162"/>
    </source>
</evidence>
<dbReference type="Pfam" id="PF07978">
    <property type="entry name" value="NIPSNAP"/>
    <property type="match status" value="1"/>
</dbReference>
<sequence>MLTKPDNRSVYYPVARGLTTPSKDPNAMTITTVVTAAQEATARHTVLELRQYKIVPGRRDDLIDLFERYFIEGQEATGMRLVGQFRDLDDPHRFTWIRTFPNMSAREKALNSFYYGPVWLTHCDEANPLLFDNDNVLLLKPATAAFAFPTGSGPAPNNSLPVKAGLVVATILYLWKDPSEGFTELFAKKLAPELEAASLPVLGAYVAENSENSFPRLPVRQHEKVFVWFTRIEDLAAYDAAQERLRARPTWRDGLAAALADHEERPAQILRLAPTPRSRLR</sequence>
<dbReference type="EMBL" id="NWBU01000004">
    <property type="protein sequence ID" value="PTQ13317.1"/>
    <property type="molecule type" value="Genomic_DNA"/>
</dbReference>
<proteinExistence type="predicted"/>
<comment type="caution">
    <text evidence="2">The sequence shown here is derived from an EMBL/GenBank/DDBJ whole genome shotgun (WGS) entry which is preliminary data.</text>
</comment>
<dbReference type="RefSeq" id="WP_107966552.1">
    <property type="nucleotide sequence ID" value="NZ_NWBU01000004.1"/>
</dbReference>
<organism evidence="2 3">
    <name type="scientific">Sphingomonas oleivorans</name>
    <dbReference type="NCBI Taxonomy" id="1735121"/>
    <lineage>
        <taxon>Bacteria</taxon>
        <taxon>Pseudomonadati</taxon>
        <taxon>Pseudomonadota</taxon>
        <taxon>Alphaproteobacteria</taxon>
        <taxon>Sphingomonadales</taxon>
        <taxon>Sphingomonadaceae</taxon>
        <taxon>Sphingomonas</taxon>
    </lineage>
</organism>
<evidence type="ECO:0000259" key="1">
    <source>
        <dbReference type="Pfam" id="PF07978"/>
    </source>
</evidence>
<dbReference type="SUPFAM" id="SSF54909">
    <property type="entry name" value="Dimeric alpha+beta barrel"/>
    <property type="match status" value="1"/>
</dbReference>
<name>A0A2T5G2E1_9SPHN</name>